<keyword evidence="3 6" id="KW-0812">Transmembrane</keyword>
<comment type="subcellular location">
    <subcellularLocation>
        <location evidence="1">Cell membrane</location>
        <topology evidence="1">Multi-pass membrane protein</topology>
    </subcellularLocation>
</comment>
<comment type="caution">
    <text evidence="7">The sequence shown here is derived from an EMBL/GenBank/DDBJ whole genome shotgun (WGS) entry which is preliminary data.</text>
</comment>
<accession>A0ABU3DF71</accession>
<dbReference type="InterPro" id="IPR022791">
    <property type="entry name" value="L-PG_synthase/AglD"/>
</dbReference>
<feature type="transmembrane region" description="Helical" evidence="6">
    <location>
        <begin position="21"/>
        <end position="47"/>
    </location>
</feature>
<evidence type="ECO:0000256" key="2">
    <source>
        <dbReference type="ARBA" id="ARBA00022475"/>
    </source>
</evidence>
<dbReference type="Pfam" id="PF03706">
    <property type="entry name" value="LPG_synthase_TM"/>
    <property type="match status" value="1"/>
</dbReference>
<feature type="transmembrane region" description="Helical" evidence="6">
    <location>
        <begin position="242"/>
        <end position="270"/>
    </location>
</feature>
<dbReference type="PANTHER" id="PTHR39087:SF2">
    <property type="entry name" value="UPF0104 MEMBRANE PROTEIN MJ1595"/>
    <property type="match status" value="1"/>
</dbReference>
<dbReference type="Proteomes" id="UP001265259">
    <property type="component" value="Unassembled WGS sequence"/>
</dbReference>
<dbReference type="RefSeq" id="WP_311690127.1">
    <property type="nucleotide sequence ID" value="NZ_JAVRHL010000002.1"/>
</dbReference>
<evidence type="ECO:0000256" key="5">
    <source>
        <dbReference type="ARBA" id="ARBA00023136"/>
    </source>
</evidence>
<proteinExistence type="predicted"/>
<dbReference type="PANTHER" id="PTHR39087">
    <property type="entry name" value="UPF0104 MEMBRANE PROTEIN MJ1595"/>
    <property type="match status" value="1"/>
</dbReference>
<feature type="transmembrane region" description="Helical" evidence="6">
    <location>
        <begin position="145"/>
        <end position="164"/>
    </location>
</feature>
<protein>
    <submittedName>
        <fullName evidence="7">Lysylphosphatidylglycerol synthase transmembrane domain-containing protein</fullName>
    </submittedName>
</protein>
<keyword evidence="8" id="KW-1185">Reference proteome</keyword>
<feature type="transmembrane region" description="Helical" evidence="6">
    <location>
        <begin position="170"/>
        <end position="197"/>
    </location>
</feature>
<keyword evidence="5 6" id="KW-0472">Membrane</keyword>
<dbReference type="EMBL" id="JAVRHL010000002">
    <property type="protein sequence ID" value="MDT0682371.1"/>
    <property type="molecule type" value="Genomic_DNA"/>
</dbReference>
<evidence type="ECO:0000313" key="8">
    <source>
        <dbReference type="Proteomes" id="UP001265259"/>
    </source>
</evidence>
<reference evidence="7 8" key="1">
    <citation type="submission" date="2023-09" db="EMBL/GenBank/DDBJ databases">
        <authorList>
            <person name="Rey-Velasco X."/>
        </authorList>
    </citation>
    <scope>NUCLEOTIDE SEQUENCE [LARGE SCALE GENOMIC DNA]</scope>
    <source>
        <strain evidence="7 8">F158</strain>
    </source>
</reference>
<evidence type="ECO:0000256" key="4">
    <source>
        <dbReference type="ARBA" id="ARBA00022989"/>
    </source>
</evidence>
<name>A0ABU3DF71_9RHOB</name>
<keyword evidence="4 6" id="KW-1133">Transmembrane helix</keyword>
<organism evidence="7 8">
    <name type="scientific">Tropicimonas omnivorans</name>
    <dbReference type="NCBI Taxonomy" id="3075590"/>
    <lineage>
        <taxon>Bacteria</taxon>
        <taxon>Pseudomonadati</taxon>
        <taxon>Pseudomonadota</taxon>
        <taxon>Alphaproteobacteria</taxon>
        <taxon>Rhodobacterales</taxon>
        <taxon>Roseobacteraceae</taxon>
        <taxon>Tropicimonas</taxon>
    </lineage>
</organism>
<feature type="transmembrane region" description="Helical" evidence="6">
    <location>
        <begin position="59"/>
        <end position="75"/>
    </location>
</feature>
<dbReference type="NCBIfam" id="TIGR00374">
    <property type="entry name" value="flippase-like domain"/>
    <property type="match status" value="1"/>
</dbReference>
<evidence type="ECO:0000256" key="6">
    <source>
        <dbReference type="SAM" id="Phobius"/>
    </source>
</evidence>
<gene>
    <name evidence="7" type="ORF">RM543_06725</name>
</gene>
<keyword evidence="2" id="KW-1003">Cell membrane</keyword>
<evidence type="ECO:0000256" key="1">
    <source>
        <dbReference type="ARBA" id="ARBA00004651"/>
    </source>
</evidence>
<evidence type="ECO:0000313" key="7">
    <source>
        <dbReference type="EMBL" id="MDT0682371.1"/>
    </source>
</evidence>
<evidence type="ECO:0000256" key="3">
    <source>
        <dbReference type="ARBA" id="ARBA00022692"/>
    </source>
</evidence>
<sequence length="343" mass="36662">MTTPPQDLKPRPRGRFGIRRAGTTIITIVLVGAVIAGFVAMATATGWEDSFAQLGKLEFWQIAALLGLTVANYIFRGLRWYVFSRALGLPRGRRRDARHFAGGLAMTVTPGRLGEVIRLRWLARETGWSMDRTAPLILVDRAADLAAMALILAGMLALSAAGMAGAVPAAVIAAIVAVVLTRPSVIGGLVTWSYRILAVRPRLFARARSAARSLQRFSSPRVFIPGVLYGTIGWAIEGVELYLILTWIGADIGLPSAIGIFVFATFAGGLTGAPGGLGGAEASMIALMRLQGVAMGPAIAATAVIRLTTMWFAVLMGLVVLPYAERVSRRIKREREAQALPTR</sequence>